<reference evidence="2 3" key="2">
    <citation type="submission" date="2020-04" db="EMBL/GenBank/DDBJ databases">
        <title>Genome sequencing and assembly of multiple isolates from the Colletotrichum gloeosporioides species complex.</title>
        <authorList>
            <person name="Gan P."/>
            <person name="Shirasu K."/>
        </authorList>
    </citation>
    <scope>NUCLEOTIDE SEQUENCE [LARGE SCALE GENOMIC DNA]</scope>
    <source>
        <strain evidence="2 3">Nara gc5</strain>
    </source>
</reference>
<dbReference type="RefSeq" id="XP_066008946.1">
    <property type="nucleotide sequence ID" value="XM_066151399.1"/>
</dbReference>
<feature type="compositionally biased region" description="Polar residues" evidence="1">
    <location>
        <begin position="22"/>
        <end position="35"/>
    </location>
</feature>
<name>A0A7J6J7T7_COLFN</name>
<dbReference type="EMBL" id="ANPB02000003">
    <property type="protein sequence ID" value="KAF4485972.1"/>
    <property type="molecule type" value="Genomic_DNA"/>
</dbReference>
<proteinExistence type="predicted"/>
<evidence type="ECO:0000313" key="2">
    <source>
        <dbReference type="EMBL" id="KAF4485972.1"/>
    </source>
</evidence>
<dbReference type="AlphaFoldDB" id="A0A7J6J7T7"/>
<comment type="caution">
    <text evidence="2">The sequence shown here is derived from an EMBL/GenBank/DDBJ whole genome shotgun (WGS) entry which is preliminary data.</text>
</comment>
<gene>
    <name evidence="2" type="ORF">CGGC5_v005139</name>
</gene>
<accession>A0A7J6J7T7</accession>
<organism evidence="2 3">
    <name type="scientific">Colletotrichum fructicola (strain Nara gc5)</name>
    <name type="common">Anthracnose fungus</name>
    <name type="synonym">Colletotrichum gloeosporioides (strain Nara gc5)</name>
    <dbReference type="NCBI Taxonomy" id="1213859"/>
    <lineage>
        <taxon>Eukaryota</taxon>
        <taxon>Fungi</taxon>
        <taxon>Dikarya</taxon>
        <taxon>Ascomycota</taxon>
        <taxon>Pezizomycotina</taxon>
        <taxon>Sordariomycetes</taxon>
        <taxon>Hypocreomycetidae</taxon>
        <taxon>Glomerellales</taxon>
        <taxon>Glomerellaceae</taxon>
        <taxon>Colletotrichum</taxon>
        <taxon>Colletotrichum gloeosporioides species complex</taxon>
    </lineage>
</organism>
<dbReference type="InParanoid" id="A0A7J6J7T7"/>
<evidence type="ECO:0000256" key="1">
    <source>
        <dbReference type="SAM" id="MobiDB-lite"/>
    </source>
</evidence>
<dbReference type="Proteomes" id="UP000011096">
    <property type="component" value="Unassembled WGS sequence"/>
</dbReference>
<sequence length="125" mass="13830">MAAPAHRRPSTAPPPFSPCPSTGQRASEPANQRSSMPGLRRPLSPNQAERHRAPKSDGMILQLPHLHRGAPNTRALRILDRRQHMAAQPFDCSQTRPRKVWMPSVACFLSDAAEDAAVVVDRVRQ</sequence>
<reference evidence="2 3" key="1">
    <citation type="submission" date="2012-08" db="EMBL/GenBank/DDBJ databases">
        <authorList>
            <person name="Gan P.H.P."/>
            <person name="Ikeda K."/>
            <person name="Irieda H."/>
            <person name="Narusaka M."/>
            <person name="O'Connell R.J."/>
            <person name="Narusaka Y."/>
            <person name="Takano Y."/>
            <person name="Kubo Y."/>
            <person name="Shirasu K."/>
        </authorList>
    </citation>
    <scope>NUCLEOTIDE SEQUENCE [LARGE SCALE GENOMIC DNA]</scope>
    <source>
        <strain evidence="2 3">Nara gc5</strain>
    </source>
</reference>
<dbReference type="GeneID" id="90979775"/>
<feature type="region of interest" description="Disordered" evidence="1">
    <location>
        <begin position="1"/>
        <end position="68"/>
    </location>
</feature>
<evidence type="ECO:0000313" key="3">
    <source>
        <dbReference type="Proteomes" id="UP000011096"/>
    </source>
</evidence>
<keyword evidence="3" id="KW-1185">Reference proteome</keyword>
<protein>
    <submittedName>
        <fullName evidence="2">Uncharacterized protein</fullName>
    </submittedName>
</protein>